<feature type="transmembrane region" description="Helical" evidence="5">
    <location>
        <begin position="226"/>
        <end position="251"/>
    </location>
</feature>
<protein>
    <recommendedName>
        <fullName evidence="8">Ion transport domain-containing protein</fullName>
    </recommendedName>
</protein>
<reference evidence="6" key="1">
    <citation type="submission" date="2021-02" db="EMBL/GenBank/DDBJ databases">
        <authorList>
            <person name="Dougan E. K."/>
            <person name="Rhodes N."/>
            <person name="Thang M."/>
            <person name="Chan C."/>
        </authorList>
    </citation>
    <scope>NUCLEOTIDE SEQUENCE</scope>
</reference>
<accession>A0A812N0J0</accession>
<dbReference type="Proteomes" id="UP000604046">
    <property type="component" value="Unassembled WGS sequence"/>
</dbReference>
<dbReference type="Gene3D" id="1.20.120.350">
    <property type="entry name" value="Voltage-gated potassium channels. Chain C"/>
    <property type="match status" value="1"/>
</dbReference>
<evidence type="ECO:0000256" key="5">
    <source>
        <dbReference type="SAM" id="Phobius"/>
    </source>
</evidence>
<keyword evidence="7" id="KW-1185">Reference proteome</keyword>
<keyword evidence="4 5" id="KW-0472">Membrane</keyword>
<evidence type="ECO:0000256" key="1">
    <source>
        <dbReference type="ARBA" id="ARBA00004141"/>
    </source>
</evidence>
<evidence type="ECO:0000313" key="6">
    <source>
        <dbReference type="EMBL" id="CAE7295839.1"/>
    </source>
</evidence>
<keyword evidence="2 5" id="KW-0812">Transmembrane</keyword>
<comment type="caution">
    <text evidence="6">The sequence shown here is derived from an EMBL/GenBank/DDBJ whole genome shotgun (WGS) entry which is preliminary data.</text>
</comment>
<dbReference type="EMBL" id="CAJNDS010002002">
    <property type="protein sequence ID" value="CAE7295839.1"/>
    <property type="molecule type" value="Genomic_DNA"/>
</dbReference>
<sequence>MAFAEKRRCLRDSWFMFDSMLVFTMVIETWIMPIIVLGFNIDLANALDLSTLRMFRMVKLLRLSRMAKLLRAVPELTIIMKGINLATRSVSLFWICLTRQEGRDEHTEGKDILPELRVVFFALWMMIIYVFALVLRQVTEGQLVGTQLLACMFPSFLHVASANFPERARQRALKEALEERTLAAADGMLFPRYFSNVPQSINNLLLYGILPDQREIVTTLGNASAWMWPLIVCFFLLCSITIMYMLVGVLVDVIRVISTTEKEGLTVAYLASEFRDKMESLNYNPEEPLTQFEFQKLLVEPEIAVILSGEGVDVIALVDSLDMIYEDLAKNGRDGLDFTAALELLLNMRGGNAATVKDVKEQLRLTKSLVKSMQWQLRGTSGWLRISWPCLLCISFCTMFPRFPCLTRGC</sequence>
<feature type="transmembrane region" description="Helical" evidence="5">
    <location>
        <begin position="78"/>
        <end position="97"/>
    </location>
</feature>
<feature type="transmembrane region" description="Helical" evidence="5">
    <location>
        <begin position="118"/>
        <end position="138"/>
    </location>
</feature>
<dbReference type="InterPro" id="IPR027359">
    <property type="entry name" value="Volt_channel_dom_sf"/>
</dbReference>
<evidence type="ECO:0000256" key="2">
    <source>
        <dbReference type="ARBA" id="ARBA00022692"/>
    </source>
</evidence>
<dbReference type="GO" id="GO:0016020">
    <property type="term" value="C:membrane"/>
    <property type="evidence" value="ECO:0007669"/>
    <property type="project" value="UniProtKB-SubCell"/>
</dbReference>
<keyword evidence="3 5" id="KW-1133">Transmembrane helix</keyword>
<dbReference type="AlphaFoldDB" id="A0A812N0J0"/>
<organism evidence="6 7">
    <name type="scientific">Symbiodinium natans</name>
    <dbReference type="NCBI Taxonomy" id="878477"/>
    <lineage>
        <taxon>Eukaryota</taxon>
        <taxon>Sar</taxon>
        <taxon>Alveolata</taxon>
        <taxon>Dinophyceae</taxon>
        <taxon>Suessiales</taxon>
        <taxon>Symbiodiniaceae</taxon>
        <taxon>Symbiodinium</taxon>
    </lineage>
</organism>
<dbReference type="Gene3D" id="1.10.287.70">
    <property type="match status" value="1"/>
</dbReference>
<evidence type="ECO:0000256" key="3">
    <source>
        <dbReference type="ARBA" id="ARBA00022989"/>
    </source>
</evidence>
<evidence type="ECO:0000313" key="7">
    <source>
        <dbReference type="Proteomes" id="UP000604046"/>
    </source>
</evidence>
<feature type="transmembrane region" description="Helical" evidence="5">
    <location>
        <begin position="21"/>
        <end position="41"/>
    </location>
</feature>
<dbReference type="OrthoDB" id="421976at2759"/>
<name>A0A812N0J0_9DINO</name>
<comment type="subcellular location">
    <subcellularLocation>
        <location evidence="1">Membrane</location>
        <topology evidence="1">Multi-pass membrane protein</topology>
    </subcellularLocation>
</comment>
<gene>
    <name evidence="6" type="ORF">SNAT2548_LOCUS15578</name>
</gene>
<evidence type="ECO:0000256" key="4">
    <source>
        <dbReference type="ARBA" id="ARBA00023136"/>
    </source>
</evidence>
<evidence type="ECO:0008006" key="8">
    <source>
        <dbReference type="Google" id="ProtNLM"/>
    </source>
</evidence>
<proteinExistence type="predicted"/>